<keyword evidence="9" id="KW-0131">Cell cycle</keyword>
<keyword evidence="9" id="KW-0963">Cytoplasm</keyword>
<dbReference type="Proteomes" id="UP000316238">
    <property type="component" value="Unassembled WGS sequence"/>
</dbReference>
<dbReference type="EMBL" id="NQJD01000040">
    <property type="protein sequence ID" value="TAA74077.1"/>
    <property type="molecule type" value="Genomic_DNA"/>
</dbReference>
<dbReference type="HAMAP" id="MF_00303">
    <property type="entry name" value="Trigger_factor_Tig"/>
    <property type="match status" value="1"/>
</dbReference>
<comment type="similarity">
    <text evidence="2 9">Belongs to the FKBP-type PPIase family. Tig subfamily.</text>
</comment>
<keyword evidence="7 9" id="KW-0413">Isomerase</keyword>
<evidence type="ECO:0000256" key="2">
    <source>
        <dbReference type="ARBA" id="ARBA00005464"/>
    </source>
</evidence>
<dbReference type="Gene3D" id="3.10.50.40">
    <property type="match status" value="1"/>
</dbReference>
<keyword evidence="9" id="KW-0132">Cell division</keyword>
<dbReference type="EC" id="5.2.1.8" evidence="3 9"/>
<dbReference type="SUPFAM" id="SSF54534">
    <property type="entry name" value="FKBP-like"/>
    <property type="match status" value="1"/>
</dbReference>
<evidence type="ECO:0000256" key="10">
    <source>
        <dbReference type="SAM" id="Coils"/>
    </source>
</evidence>
<comment type="domain">
    <text evidence="9">Consists of 3 domains; the N-terminus binds the ribosome, the middle domain has PPIase activity, while the C-terminus has intrinsic chaperone activity on its own.</text>
</comment>
<evidence type="ECO:0000313" key="14">
    <source>
        <dbReference type="EMBL" id="TAA74077.1"/>
    </source>
</evidence>
<dbReference type="Pfam" id="PF00254">
    <property type="entry name" value="FKBP_C"/>
    <property type="match status" value="1"/>
</dbReference>
<dbReference type="InterPro" id="IPR036611">
    <property type="entry name" value="Trigger_fac_ribosome-bd_sf"/>
</dbReference>
<reference evidence="14" key="1">
    <citation type="submission" date="2017-07" db="EMBL/GenBank/DDBJ databases">
        <title>The cable genome - Insights into the physiology and evolution of filamentous bacteria capable of sulfide oxidation via long distance electron transfer.</title>
        <authorList>
            <person name="Thorup C."/>
            <person name="Bjerg J.T."/>
            <person name="Schreiber L."/>
            <person name="Nielsen L.P."/>
            <person name="Kjeldsen K.U."/>
            <person name="Boesen T."/>
            <person name="Boggild A."/>
            <person name="Meysman F."/>
            <person name="Geelhoed J."/>
            <person name="Schramm A."/>
        </authorList>
    </citation>
    <scope>NUCLEOTIDE SEQUENCE [LARGE SCALE GENOMIC DNA]</scope>
    <source>
        <strain evidence="14">GS</strain>
    </source>
</reference>
<evidence type="ECO:0000256" key="4">
    <source>
        <dbReference type="ARBA" id="ARBA00016902"/>
    </source>
</evidence>
<dbReference type="InterPro" id="IPR008881">
    <property type="entry name" value="Trigger_fac_ribosome-bd_bac"/>
</dbReference>
<comment type="function">
    <text evidence="9">Involved in protein export. Acts as a chaperone by maintaining the newly synthesized protein in an open conformation. Functions as a peptidyl-prolyl cis-trans isomerase.</text>
</comment>
<organism evidence="14 15">
    <name type="scientific">Candidatus Electronema aureum</name>
    <dbReference type="NCBI Taxonomy" id="2005002"/>
    <lineage>
        <taxon>Bacteria</taxon>
        <taxon>Pseudomonadati</taxon>
        <taxon>Thermodesulfobacteriota</taxon>
        <taxon>Desulfobulbia</taxon>
        <taxon>Desulfobulbales</taxon>
        <taxon>Desulfobulbaceae</taxon>
        <taxon>Candidatus Electronema</taxon>
    </lineage>
</organism>
<dbReference type="NCBIfam" id="TIGR00115">
    <property type="entry name" value="tig"/>
    <property type="match status" value="1"/>
</dbReference>
<feature type="domain" description="Trigger factor ribosome-binding bacterial" evidence="12">
    <location>
        <begin position="1"/>
        <end position="144"/>
    </location>
</feature>
<evidence type="ECO:0000259" key="12">
    <source>
        <dbReference type="Pfam" id="PF05697"/>
    </source>
</evidence>
<dbReference type="AlphaFoldDB" id="A0A521FZ82"/>
<feature type="coiled-coil region" evidence="10">
    <location>
        <begin position="416"/>
        <end position="443"/>
    </location>
</feature>
<dbReference type="PANTHER" id="PTHR30560">
    <property type="entry name" value="TRIGGER FACTOR CHAPERONE AND PEPTIDYL-PROLYL CIS/TRANS ISOMERASE"/>
    <property type="match status" value="1"/>
</dbReference>
<gene>
    <name evidence="9" type="primary">tig</name>
    <name evidence="14" type="ORF">CDV28_1404</name>
</gene>
<dbReference type="Gene3D" id="3.30.70.1050">
    <property type="entry name" value="Trigger factor ribosome-binding domain"/>
    <property type="match status" value="1"/>
</dbReference>
<dbReference type="PANTHER" id="PTHR30560:SF3">
    <property type="entry name" value="TRIGGER FACTOR-LIKE PROTEIN TIG, CHLOROPLASTIC"/>
    <property type="match status" value="1"/>
</dbReference>
<dbReference type="SUPFAM" id="SSF102735">
    <property type="entry name" value="Trigger factor ribosome-binding domain"/>
    <property type="match status" value="1"/>
</dbReference>
<dbReference type="PIRSF" id="PIRSF003095">
    <property type="entry name" value="Trigger_factor"/>
    <property type="match status" value="1"/>
</dbReference>
<evidence type="ECO:0000259" key="13">
    <source>
        <dbReference type="Pfam" id="PF05698"/>
    </source>
</evidence>
<dbReference type="GO" id="GO:0015031">
    <property type="term" value="P:protein transport"/>
    <property type="evidence" value="ECO:0007669"/>
    <property type="project" value="UniProtKB-UniRule"/>
</dbReference>
<feature type="domain" description="PPIase FKBP-type" evidence="11">
    <location>
        <begin position="161"/>
        <end position="239"/>
    </location>
</feature>
<dbReference type="GO" id="GO:0043022">
    <property type="term" value="F:ribosome binding"/>
    <property type="evidence" value="ECO:0007669"/>
    <property type="project" value="TreeGrafter"/>
</dbReference>
<dbReference type="InterPro" id="IPR005215">
    <property type="entry name" value="Trig_fac"/>
</dbReference>
<keyword evidence="15" id="KW-1185">Reference proteome</keyword>
<evidence type="ECO:0000256" key="7">
    <source>
        <dbReference type="ARBA" id="ARBA00023235"/>
    </source>
</evidence>
<dbReference type="GO" id="GO:0051083">
    <property type="term" value="P:'de novo' cotranslational protein folding"/>
    <property type="evidence" value="ECO:0007669"/>
    <property type="project" value="TreeGrafter"/>
</dbReference>
<dbReference type="GO" id="GO:0051301">
    <property type="term" value="P:cell division"/>
    <property type="evidence" value="ECO:0007669"/>
    <property type="project" value="UniProtKB-KW"/>
</dbReference>
<dbReference type="InterPro" id="IPR046357">
    <property type="entry name" value="PPIase_dom_sf"/>
</dbReference>
<dbReference type="GO" id="GO:0043335">
    <property type="term" value="P:protein unfolding"/>
    <property type="evidence" value="ECO:0007669"/>
    <property type="project" value="TreeGrafter"/>
</dbReference>
<evidence type="ECO:0000313" key="15">
    <source>
        <dbReference type="Proteomes" id="UP000316238"/>
    </source>
</evidence>
<evidence type="ECO:0000259" key="11">
    <source>
        <dbReference type="Pfam" id="PF00254"/>
    </source>
</evidence>
<evidence type="ECO:0000256" key="3">
    <source>
        <dbReference type="ARBA" id="ARBA00013194"/>
    </source>
</evidence>
<evidence type="ECO:0000256" key="6">
    <source>
        <dbReference type="ARBA" id="ARBA00023186"/>
    </source>
</evidence>
<dbReference type="GO" id="GO:0044183">
    <property type="term" value="F:protein folding chaperone"/>
    <property type="evidence" value="ECO:0007669"/>
    <property type="project" value="TreeGrafter"/>
</dbReference>
<evidence type="ECO:0000256" key="5">
    <source>
        <dbReference type="ARBA" id="ARBA00023110"/>
    </source>
</evidence>
<dbReference type="GO" id="GO:0003755">
    <property type="term" value="F:peptidyl-prolyl cis-trans isomerase activity"/>
    <property type="evidence" value="ECO:0007669"/>
    <property type="project" value="UniProtKB-UniRule"/>
</dbReference>
<dbReference type="GO" id="GO:0005737">
    <property type="term" value="C:cytoplasm"/>
    <property type="evidence" value="ECO:0007669"/>
    <property type="project" value="UniProtKB-SubCell"/>
</dbReference>
<proteinExistence type="inferred from homology"/>
<name>A0A521FZ82_9BACT</name>
<comment type="subcellular location">
    <subcellularLocation>
        <location evidence="9">Cytoplasm</location>
    </subcellularLocation>
    <text evidence="9">About half TF is bound to the ribosome near the polypeptide exit tunnel while the other half is free in the cytoplasm.</text>
</comment>
<keyword evidence="5 9" id="KW-0697">Rotamase</keyword>
<dbReference type="InterPro" id="IPR037041">
    <property type="entry name" value="Trigger_fac_C_sf"/>
</dbReference>
<dbReference type="SUPFAM" id="SSF109998">
    <property type="entry name" value="Triger factor/SurA peptide-binding domain-like"/>
    <property type="match status" value="1"/>
</dbReference>
<dbReference type="InterPro" id="IPR027304">
    <property type="entry name" value="Trigger_fact/SurA_dom_sf"/>
</dbReference>
<dbReference type="Pfam" id="PF05697">
    <property type="entry name" value="Trigger_N"/>
    <property type="match status" value="1"/>
</dbReference>
<accession>A0A521FZ82</accession>
<dbReference type="Gene3D" id="1.10.3120.10">
    <property type="entry name" value="Trigger factor, C-terminal domain"/>
    <property type="match status" value="1"/>
</dbReference>
<sequence>MEIAVEELSELTRKLTVTVPAEDVQKELNTAYGKLKKDVHLKGFRKGKAPMSILEKNYGDRVQAEVAEKLVQDTYFDAVEQKELDVVVHPEIRETSFADDGTFVYVALVDVKPVFEISQYKGLEIEKPAIKVTDADVDRKLEELRRNHAVLRTAADDHGVAEDDIVTVDFQGFHNEKPMKEVHNENYSIDVGAKRLGAEFEEQLTGLKKGESALYETEFPADYPNPVMAGKTIEFKVDVKEIKERIKPALDDEFAKDVDAKYSSLADLRADIAEELRKQREAAQEGDLADRLMQKLIAMNQFPVPERAVNYEIQEMINQTEERLKRTGLTLETAGLKREELAKQHHESAEKRVCGDFLLKKVAELEEIKLADEDIERGYQRIAMQYKMTVPEVKQYFQRREEIMPFLAELLNEKILRFLLDAAKITEAQAAAMEEEAAEAQQA</sequence>
<comment type="catalytic activity">
    <reaction evidence="1 9">
        <text>[protein]-peptidylproline (omega=180) = [protein]-peptidylproline (omega=0)</text>
        <dbReference type="Rhea" id="RHEA:16237"/>
        <dbReference type="Rhea" id="RHEA-COMP:10747"/>
        <dbReference type="Rhea" id="RHEA-COMP:10748"/>
        <dbReference type="ChEBI" id="CHEBI:83833"/>
        <dbReference type="ChEBI" id="CHEBI:83834"/>
        <dbReference type="EC" id="5.2.1.8"/>
    </reaction>
</comment>
<dbReference type="InterPro" id="IPR001179">
    <property type="entry name" value="PPIase_FKBP_dom"/>
</dbReference>
<protein>
    <recommendedName>
        <fullName evidence="4 9">Trigger factor</fullName>
        <shortName evidence="9">TF</shortName>
        <ecNumber evidence="3 9">5.2.1.8</ecNumber>
    </recommendedName>
    <alternativeName>
        <fullName evidence="8 9">PPIase</fullName>
    </alternativeName>
</protein>
<evidence type="ECO:0000256" key="9">
    <source>
        <dbReference type="HAMAP-Rule" id="MF_00303"/>
    </source>
</evidence>
<evidence type="ECO:0000256" key="1">
    <source>
        <dbReference type="ARBA" id="ARBA00000971"/>
    </source>
</evidence>
<keyword evidence="10" id="KW-0175">Coiled coil</keyword>
<dbReference type="Pfam" id="PF05698">
    <property type="entry name" value="Trigger_C"/>
    <property type="match status" value="1"/>
</dbReference>
<dbReference type="InterPro" id="IPR008880">
    <property type="entry name" value="Trigger_fac_C"/>
</dbReference>
<feature type="domain" description="Trigger factor C-terminal" evidence="13">
    <location>
        <begin position="264"/>
        <end position="420"/>
    </location>
</feature>
<comment type="caution">
    <text evidence="14">The sequence shown here is derived from an EMBL/GenBank/DDBJ whole genome shotgun (WGS) entry which is preliminary data.</text>
</comment>
<keyword evidence="6 9" id="KW-0143">Chaperone</keyword>
<evidence type="ECO:0000256" key="8">
    <source>
        <dbReference type="ARBA" id="ARBA00029986"/>
    </source>
</evidence>